<dbReference type="Gene3D" id="2.10.25.10">
    <property type="entry name" value="Laminin"/>
    <property type="match status" value="1"/>
</dbReference>
<dbReference type="Pfam" id="PF01826">
    <property type="entry name" value="TIL"/>
    <property type="match status" value="1"/>
</dbReference>
<protein>
    <submittedName>
        <fullName evidence="5">TIL domain-containing protein</fullName>
    </submittedName>
</protein>
<evidence type="ECO:0000256" key="1">
    <source>
        <dbReference type="ARBA" id="ARBA00022690"/>
    </source>
</evidence>
<dbReference type="PANTHER" id="PTHR23259">
    <property type="entry name" value="RIDDLE"/>
    <property type="match status" value="1"/>
</dbReference>
<name>A0A182RUI8_ANOFN</name>
<feature type="signal peptide" evidence="3">
    <location>
        <begin position="1"/>
        <end position="21"/>
    </location>
</feature>
<feature type="chain" id="PRO_5021432242" evidence="3">
    <location>
        <begin position="22"/>
        <end position="93"/>
    </location>
</feature>
<dbReference type="VEuPathDB" id="VectorBase:AFUN009946"/>
<sequence>MLCKGSLQVVVLSVLVLCVCAQDPESISQRPRCKRGEAYTECGSSCTEPKCRPNGMHCTTVCGLGCFCRDGYARNRNGMCVPRYMCAYENYEG</sequence>
<evidence type="ECO:0000256" key="2">
    <source>
        <dbReference type="ARBA" id="ARBA00023157"/>
    </source>
</evidence>
<accession>A0A182RUI8</accession>
<proteinExistence type="predicted"/>
<reference evidence="5" key="1">
    <citation type="submission" date="2020-05" db="UniProtKB">
        <authorList>
            <consortium name="EnsemblMetazoa"/>
        </authorList>
    </citation>
    <scope>IDENTIFICATION</scope>
    <source>
        <strain evidence="5">FUMOZ</strain>
    </source>
</reference>
<dbReference type="PANTHER" id="PTHR23259:SF70">
    <property type="entry name" value="ACCESSORY GLAND PROTEIN ACP62F-RELATED"/>
    <property type="match status" value="1"/>
</dbReference>
<dbReference type="InterPro" id="IPR051368">
    <property type="entry name" value="SerProtInhib-TIL_Domain"/>
</dbReference>
<keyword evidence="2" id="KW-1015">Disulfide bond</keyword>
<feature type="domain" description="TIL" evidence="4">
    <location>
        <begin position="33"/>
        <end position="86"/>
    </location>
</feature>
<evidence type="ECO:0000256" key="3">
    <source>
        <dbReference type="SAM" id="SignalP"/>
    </source>
</evidence>
<dbReference type="SUPFAM" id="SSF57567">
    <property type="entry name" value="Serine protease inhibitors"/>
    <property type="match status" value="1"/>
</dbReference>
<keyword evidence="1" id="KW-0646">Protease inhibitor</keyword>
<evidence type="ECO:0000259" key="4">
    <source>
        <dbReference type="Pfam" id="PF01826"/>
    </source>
</evidence>
<dbReference type="InterPro" id="IPR002919">
    <property type="entry name" value="TIL_dom"/>
</dbReference>
<dbReference type="AlphaFoldDB" id="A0A182RUI8"/>
<dbReference type="EnsemblMetazoa" id="AFUN009946-RA">
    <property type="protein sequence ID" value="AFUN009946-PA"/>
    <property type="gene ID" value="AFUN009946"/>
</dbReference>
<keyword evidence="3" id="KW-0732">Signal</keyword>
<dbReference type="InterPro" id="IPR036084">
    <property type="entry name" value="Ser_inhib-like_sf"/>
</dbReference>
<evidence type="ECO:0000313" key="5">
    <source>
        <dbReference type="EnsemblMetazoa" id="AFUN009946-PA"/>
    </source>
</evidence>
<dbReference type="CDD" id="cd19941">
    <property type="entry name" value="TIL"/>
    <property type="match status" value="1"/>
</dbReference>
<dbReference type="GO" id="GO:0030414">
    <property type="term" value="F:peptidase inhibitor activity"/>
    <property type="evidence" value="ECO:0007669"/>
    <property type="project" value="UniProtKB-KW"/>
</dbReference>
<organism evidence="5">
    <name type="scientific">Anopheles funestus</name>
    <name type="common">African malaria mosquito</name>
    <dbReference type="NCBI Taxonomy" id="62324"/>
    <lineage>
        <taxon>Eukaryota</taxon>
        <taxon>Metazoa</taxon>
        <taxon>Ecdysozoa</taxon>
        <taxon>Arthropoda</taxon>
        <taxon>Hexapoda</taxon>
        <taxon>Insecta</taxon>
        <taxon>Pterygota</taxon>
        <taxon>Neoptera</taxon>
        <taxon>Endopterygota</taxon>
        <taxon>Diptera</taxon>
        <taxon>Nematocera</taxon>
        <taxon>Culicoidea</taxon>
        <taxon>Culicidae</taxon>
        <taxon>Anophelinae</taxon>
        <taxon>Anopheles</taxon>
    </lineage>
</organism>